<feature type="domain" description="AAR2 C-terminal" evidence="3">
    <location>
        <begin position="231"/>
        <end position="322"/>
    </location>
</feature>
<dbReference type="GO" id="GO:0000244">
    <property type="term" value="P:spliceosomal tri-snRNP complex assembly"/>
    <property type="evidence" value="ECO:0007669"/>
    <property type="project" value="TreeGrafter"/>
</dbReference>
<comment type="similarity">
    <text evidence="1">Belongs to the AAR2 family.</text>
</comment>
<evidence type="ECO:0000313" key="6">
    <source>
        <dbReference type="Proteomes" id="UP001278766"/>
    </source>
</evidence>
<evidence type="ECO:0000256" key="1">
    <source>
        <dbReference type="ARBA" id="ARBA00006281"/>
    </source>
</evidence>
<dbReference type="AlphaFoldDB" id="A0AAE0HHB3"/>
<dbReference type="PANTHER" id="PTHR12689:SF4">
    <property type="entry name" value="PROTEIN AAR2 HOMOLOG"/>
    <property type="match status" value="1"/>
</dbReference>
<feature type="region of interest" description="Disordered" evidence="2">
    <location>
        <begin position="332"/>
        <end position="354"/>
    </location>
</feature>
<dbReference type="InterPro" id="IPR033648">
    <property type="entry name" value="AAR2_C"/>
</dbReference>
<dbReference type="Pfam" id="PF20981">
    <property type="entry name" value="AAR2_1st"/>
    <property type="match status" value="1"/>
</dbReference>
<reference evidence="5" key="2">
    <citation type="submission" date="2023-06" db="EMBL/GenBank/DDBJ databases">
        <authorList>
            <consortium name="Lawrence Berkeley National Laboratory"/>
            <person name="Haridas S."/>
            <person name="Hensen N."/>
            <person name="Bonometti L."/>
            <person name="Westerberg I."/>
            <person name="Brannstrom I.O."/>
            <person name="Guillou S."/>
            <person name="Cros-Aarteil S."/>
            <person name="Calhoun S."/>
            <person name="Kuo A."/>
            <person name="Mondo S."/>
            <person name="Pangilinan J."/>
            <person name="Riley R."/>
            <person name="Labutti K."/>
            <person name="Andreopoulos B."/>
            <person name="Lipzen A."/>
            <person name="Chen C."/>
            <person name="Yanf M."/>
            <person name="Daum C."/>
            <person name="Ng V."/>
            <person name="Clum A."/>
            <person name="Steindorff A."/>
            <person name="Ohm R."/>
            <person name="Martin F."/>
            <person name="Silar P."/>
            <person name="Natvig D."/>
            <person name="Lalanne C."/>
            <person name="Gautier V."/>
            <person name="Ament-Velasquez S.L."/>
            <person name="Kruys A."/>
            <person name="Hutchinson M.I."/>
            <person name="Powell A.J."/>
            <person name="Barry K."/>
            <person name="Miller A.N."/>
            <person name="Grigoriev I.V."/>
            <person name="Debuchy R."/>
            <person name="Gladieux P."/>
            <person name="Thoren M.H."/>
            <person name="Johannesson H."/>
        </authorList>
    </citation>
    <scope>NUCLEOTIDE SEQUENCE</scope>
    <source>
        <strain evidence="5">CBS 168.71</strain>
    </source>
</reference>
<feature type="region of interest" description="Disordered" evidence="2">
    <location>
        <begin position="1"/>
        <end position="25"/>
    </location>
</feature>
<evidence type="ECO:0000259" key="4">
    <source>
        <dbReference type="Pfam" id="PF20981"/>
    </source>
</evidence>
<protein>
    <submittedName>
        <fullName evidence="5">AAR2 protein-domain-containing protein</fullName>
    </submittedName>
</protein>
<dbReference type="GeneID" id="87835657"/>
<dbReference type="CDD" id="cd13778">
    <property type="entry name" value="Aar2_C"/>
    <property type="match status" value="1"/>
</dbReference>
<dbReference type="Gene3D" id="1.25.40.550">
    <property type="entry name" value="Aar2, C-terminal domain-like"/>
    <property type="match status" value="1"/>
</dbReference>
<name>A0AAE0HHB3_9PEZI</name>
<dbReference type="Pfam" id="PF05282">
    <property type="entry name" value="AAR2"/>
    <property type="match status" value="1"/>
</dbReference>
<dbReference type="PANTHER" id="PTHR12689">
    <property type="entry name" value="A1 CISTRON SPLICING FACTOR AAR2-RELATED"/>
    <property type="match status" value="1"/>
</dbReference>
<dbReference type="InterPro" id="IPR038514">
    <property type="entry name" value="AAR2_C_sf"/>
</dbReference>
<dbReference type="InterPro" id="IPR038516">
    <property type="entry name" value="AAR2_N_sf"/>
</dbReference>
<reference evidence="5" key="1">
    <citation type="journal article" date="2023" name="Mol. Phylogenet. Evol.">
        <title>Genome-scale phylogeny and comparative genomics of the fungal order Sordariales.</title>
        <authorList>
            <person name="Hensen N."/>
            <person name="Bonometti L."/>
            <person name="Westerberg I."/>
            <person name="Brannstrom I.O."/>
            <person name="Guillou S."/>
            <person name="Cros-Aarteil S."/>
            <person name="Calhoun S."/>
            <person name="Haridas S."/>
            <person name="Kuo A."/>
            <person name="Mondo S."/>
            <person name="Pangilinan J."/>
            <person name="Riley R."/>
            <person name="LaButti K."/>
            <person name="Andreopoulos B."/>
            <person name="Lipzen A."/>
            <person name="Chen C."/>
            <person name="Yan M."/>
            <person name="Daum C."/>
            <person name="Ng V."/>
            <person name="Clum A."/>
            <person name="Steindorff A."/>
            <person name="Ohm R.A."/>
            <person name="Martin F."/>
            <person name="Silar P."/>
            <person name="Natvig D.O."/>
            <person name="Lalanne C."/>
            <person name="Gautier V."/>
            <person name="Ament-Velasquez S.L."/>
            <person name="Kruys A."/>
            <person name="Hutchinson M.I."/>
            <person name="Powell A.J."/>
            <person name="Barry K."/>
            <person name="Miller A.N."/>
            <person name="Grigoriev I.V."/>
            <person name="Debuchy R."/>
            <person name="Gladieux P."/>
            <person name="Hiltunen Thoren M."/>
            <person name="Johannesson H."/>
        </authorList>
    </citation>
    <scope>NUCLEOTIDE SEQUENCE</scope>
    <source>
        <strain evidence="5">CBS 168.71</strain>
    </source>
</reference>
<comment type="caution">
    <text evidence="5">The sequence shown here is derived from an EMBL/GenBank/DDBJ whole genome shotgun (WGS) entry which is preliminary data.</text>
</comment>
<feature type="compositionally biased region" description="Acidic residues" evidence="2">
    <location>
        <begin position="431"/>
        <end position="442"/>
    </location>
</feature>
<dbReference type="InterPro" id="IPR007946">
    <property type="entry name" value="AAR2"/>
</dbReference>
<evidence type="ECO:0000256" key="2">
    <source>
        <dbReference type="SAM" id="MobiDB-lite"/>
    </source>
</evidence>
<dbReference type="EMBL" id="JAUEPN010000004">
    <property type="protein sequence ID" value="KAK3296309.1"/>
    <property type="molecule type" value="Genomic_DNA"/>
</dbReference>
<sequence>MVPNPGHGGDEGAGRSPKAEEIGVRPGPAYLEKGDIFMTLGLPDKFVIGLDTMAVTTSKSLQGFRDIPPGAHFLWFQQPSGVSRCGYWFITESQGQMHIKEWNRYDETMGEPTGQTGASNGRDGMGSIYPTLQPYTLHGQGHQTPVPGDELPPDWAQSPGHLWRALTSAISIQSLSRITGKQDNQDYLIDSTDSAKGALPSTNNELNFLFAQDFRDLQVLDLGSAKARVADTSSRIHAFLTNTNTTTNTPTNPTPSQTLLAELQFTFLTGTHLGNPACLEQWWNLVLKLVLRAHALALSHPRLAAQLLRALHAQLFYTEHYFAPAAAAAAESESESESALQADDGADRHGPSGDRPVFEYKPLYWGKLRLALGEYKARLEGLLAGLGGGVTPEQEAVGGVFGELEAWLGRRGWELGGRGELERDGGGEGDGLVDSEDEEDEQPVVVELDGEGREVGLVSFRD</sequence>
<proteinExistence type="inferred from homology"/>
<dbReference type="InterPro" id="IPR033647">
    <property type="entry name" value="Aar2_N"/>
</dbReference>
<accession>A0AAE0HHB3</accession>
<organism evidence="5 6">
    <name type="scientific">Chaetomium fimeti</name>
    <dbReference type="NCBI Taxonomy" id="1854472"/>
    <lineage>
        <taxon>Eukaryota</taxon>
        <taxon>Fungi</taxon>
        <taxon>Dikarya</taxon>
        <taxon>Ascomycota</taxon>
        <taxon>Pezizomycotina</taxon>
        <taxon>Sordariomycetes</taxon>
        <taxon>Sordariomycetidae</taxon>
        <taxon>Sordariales</taxon>
        <taxon>Chaetomiaceae</taxon>
        <taxon>Chaetomium</taxon>
    </lineage>
</organism>
<feature type="compositionally biased region" description="Basic and acidic residues" evidence="2">
    <location>
        <begin position="345"/>
        <end position="354"/>
    </location>
</feature>
<evidence type="ECO:0000313" key="5">
    <source>
        <dbReference type="EMBL" id="KAK3296309.1"/>
    </source>
</evidence>
<dbReference type="Gene3D" id="2.60.34.20">
    <property type="match status" value="1"/>
</dbReference>
<keyword evidence="6" id="KW-1185">Reference proteome</keyword>
<gene>
    <name evidence="5" type="ORF">B0H64DRAFT_167410</name>
</gene>
<dbReference type="RefSeq" id="XP_062659823.1">
    <property type="nucleotide sequence ID" value="XM_062798709.1"/>
</dbReference>
<feature type="compositionally biased region" description="Basic and acidic residues" evidence="2">
    <location>
        <begin position="8"/>
        <end position="23"/>
    </location>
</feature>
<evidence type="ECO:0000259" key="3">
    <source>
        <dbReference type="Pfam" id="PF05282"/>
    </source>
</evidence>
<feature type="domain" description="AAR2 N-terminal" evidence="4">
    <location>
        <begin position="34"/>
        <end position="180"/>
    </location>
</feature>
<dbReference type="Proteomes" id="UP001278766">
    <property type="component" value="Unassembled WGS sequence"/>
</dbReference>
<dbReference type="CDD" id="cd13777">
    <property type="entry name" value="Aar2_N"/>
    <property type="match status" value="1"/>
</dbReference>
<feature type="region of interest" description="Disordered" evidence="2">
    <location>
        <begin position="418"/>
        <end position="442"/>
    </location>
</feature>